<accession>A0A0R2MU39</accession>
<protein>
    <submittedName>
        <fullName evidence="1">Uncharacterized protein</fullName>
    </submittedName>
</protein>
<reference evidence="1 2" key="1">
    <citation type="journal article" date="2015" name="Genome Announc.">
        <title>Expanding the biotechnology potential of lactobacilli through comparative genomics of 213 strains and associated genera.</title>
        <authorList>
            <person name="Sun Z."/>
            <person name="Harris H.M."/>
            <person name="McCann A."/>
            <person name="Guo C."/>
            <person name="Argimon S."/>
            <person name="Zhang W."/>
            <person name="Yang X."/>
            <person name="Jeffery I.B."/>
            <person name="Cooney J.C."/>
            <person name="Kagawa T.F."/>
            <person name="Liu W."/>
            <person name="Song Y."/>
            <person name="Salvetti E."/>
            <person name="Wrobel A."/>
            <person name="Rasinkangas P."/>
            <person name="Parkhill J."/>
            <person name="Rea M.C."/>
            <person name="O'Sullivan O."/>
            <person name="Ritari J."/>
            <person name="Douillard F.P."/>
            <person name="Paul Ross R."/>
            <person name="Yang R."/>
            <person name="Briner A.E."/>
            <person name="Felis G.E."/>
            <person name="de Vos W.M."/>
            <person name="Barrangou R."/>
            <person name="Klaenhammer T.R."/>
            <person name="Caufield P.W."/>
            <person name="Cui Y."/>
            <person name="Zhang H."/>
            <person name="O'Toole P.W."/>
        </authorList>
    </citation>
    <scope>NUCLEOTIDE SEQUENCE [LARGE SCALE GENOMIC DNA]</scope>
    <source>
        <strain evidence="1 2">DSM 24301</strain>
    </source>
</reference>
<dbReference type="Proteomes" id="UP000050969">
    <property type="component" value="Unassembled WGS sequence"/>
</dbReference>
<dbReference type="PATRIC" id="fig|1293598.4.peg.1208"/>
<comment type="caution">
    <text evidence="1">The sequence shown here is derived from an EMBL/GenBank/DDBJ whole genome shotgun (WGS) entry which is preliminary data.</text>
</comment>
<dbReference type="EMBL" id="JQCE01000038">
    <property type="protein sequence ID" value="KRO16364.1"/>
    <property type="molecule type" value="Genomic_DNA"/>
</dbReference>
<evidence type="ECO:0000313" key="2">
    <source>
        <dbReference type="Proteomes" id="UP000050969"/>
    </source>
</evidence>
<gene>
    <name evidence="1" type="ORF">IV56_GL001145</name>
</gene>
<dbReference type="RefSeq" id="WP_054777308.1">
    <property type="nucleotide sequence ID" value="NZ_BBBX01000011.1"/>
</dbReference>
<keyword evidence="2" id="KW-1185">Reference proteome</keyword>
<name>A0A0R2MU39_9LACO</name>
<proteinExistence type="predicted"/>
<dbReference type="OrthoDB" id="2146878at2"/>
<evidence type="ECO:0000313" key="1">
    <source>
        <dbReference type="EMBL" id="KRO16364.1"/>
    </source>
</evidence>
<organism evidence="1 2">
    <name type="scientific">Lacticaseibacillus saniviri JCM 17471 = DSM 24301</name>
    <dbReference type="NCBI Taxonomy" id="1293598"/>
    <lineage>
        <taxon>Bacteria</taxon>
        <taxon>Bacillati</taxon>
        <taxon>Bacillota</taxon>
        <taxon>Bacilli</taxon>
        <taxon>Lactobacillales</taxon>
        <taxon>Lactobacillaceae</taxon>
        <taxon>Lacticaseibacillus</taxon>
    </lineage>
</organism>
<dbReference type="AlphaFoldDB" id="A0A0R2MU39"/>
<sequence>MYELTKKRRVSDAVAEVFPEEVSKAIFDVINVMNKAGQIVTSPVAIAFSDDSTDDEIYAMVIQGQLAPAQEFPITYSGPKDFLGHGYILIVKDNAKTVRLDFSAANNLDGIGEEK</sequence>